<dbReference type="Proteomes" id="UP000270673">
    <property type="component" value="Chromosome"/>
</dbReference>
<name>A0A3Q9ISC7_9BACT</name>
<organism evidence="1 2">
    <name type="scientific">Butyricimonas faecalis</name>
    <dbReference type="NCBI Taxonomy" id="2093856"/>
    <lineage>
        <taxon>Bacteria</taxon>
        <taxon>Pseudomonadati</taxon>
        <taxon>Bacteroidota</taxon>
        <taxon>Bacteroidia</taxon>
        <taxon>Bacteroidales</taxon>
        <taxon>Odoribacteraceae</taxon>
        <taxon>Butyricimonas</taxon>
    </lineage>
</organism>
<gene>
    <name evidence="1" type="ORF">D8S85_19445</name>
</gene>
<dbReference type="EMBL" id="CP032819">
    <property type="protein sequence ID" value="AZS31506.1"/>
    <property type="molecule type" value="Genomic_DNA"/>
</dbReference>
<reference evidence="1 2" key="1">
    <citation type="submission" date="2018-10" db="EMBL/GenBank/DDBJ databases">
        <title>Butyricimonas faecalis sp. nov., isolated from human faeces and emended description of the genus Butyricimonas.</title>
        <authorList>
            <person name="Le Roy T."/>
            <person name="Van der Smissen P."/>
            <person name="Paquot A."/>
            <person name="Delzenne N."/>
            <person name="Muccioli G."/>
            <person name="Collet J.-F."/>
            <person name="Cani P.D."/>
        </authorList>
    </citation>
    <scope>NUCLEOTIDE SEQUENCE [LARGE SCALE GENOMIC DNA]</scope>
    <source>
        <strain evidence="1 2">H184</strain>
    </source>
</reference>
<proteinExistence type="predicted"/>
<evidence type="ECO:0000313" key="1">
    <source>
        <dbReference type="EMBL" id="AZS31506.1"/>
    </source>
</evidence>
<keyword evidence="2" id="KW-1185">Reference proteome</keyword>
<protein>
    <submittedName>
        <fullName evidence="1">Uncharacterized protein</fullName>
    </submittedName>
</protein>
<dbReference type="KEGG" id="buy:D8S85_19445"/>
<evidence type="ECO:0000313" key="2">
    <source>
        <dbReference type="Proteomes" id="UP000270673"/>
    </source>
</evidence>
<sequence>MILLKKVYYKVTLDINVKCKNHREGKMKILVLILGIVVCCVTCTSKRLNRQVVVNNDQVFFDDWDASRSALDLALHRSRVEKKPLLLWMSAYGYSFDPILIKKINDIPWLKNYILDSMVDCRLMVDSKFKYRPIKSREMKALVPREMNFRYEGHVAEWIRQNYCDSLFGVMVVVDHEMNKYSCYRESRCFLKDSLAFLSFLQQAKRKYDSTLIKNRHLGITLKKFTK</sequence>
<accession>A0A3Q9ISC7</accession>
<dbReference type="AlphaFoldDB" id="A0A3Q9ISC7"/>